<organism evidence="2 3">
    <name type="scientific">Rhizophagus irregularis (strain DAOM 181602 / DAOM 197198 / MUCL 43194)</name>
    <name type="common">Arbuscular mycorrhizal fungus</name>
    <name type="synonym">Glomus intraradices</name>
    <dbReference type="NCBI Taxonomy" id="747089"/>
    <lineage>
        <taxon>Eukaryota</taxon>
        <taxon>Fungi</taxon>
        <taxon>Fungi incertae sedis</taxon>
        <taxon>Mucoromycota</taxon>
        <taxon>Glomeromycotina</taxon>
        <taxon>Glomeromycetes</taxon>
        <taxon>Glomerales</taxon>
        <taxon>Glomeraceae</taxon>
        <taxon>Rhizophagus</taxon>
    </lineage>
</organism>
<keyword evidence="1" id="KW-0472">Membrane</keyword>
<accession>A0A2P4Q7S0</accession>
<dbReference type="Proteomes" id="UP000018888">
    <property type="component" value="Unassembled WGS sequence"/>
</dbReference>
<evidence type="ECO:0000313" key="2">
    <source>
        <dbReference type="EMBL" id="POG73684.1"/>
    </source>
</evidence>
<evidence type="ECO:0000313" key="3">
    <source>
        <dbReference type="Proteomes" id="UP000018888"/>
    </source>
</evidence>
<gene>
    <name evidence="2" type="ORF">GLOIN_2v1582958</name>
</gene>
<name>A0A2P4Q7S0_RHIID</name>
<proteinExistence type="predicted"/>
<dbReference type="AlphaFoldDB" id="A0A2P4Q7S0"/>
<reference evidence="2 3" key="1">
    <citation type="journal article" date="2013" name="Proc. Natl. Acad. Sci. U.S.A.">
        <title>Genome of an arbuscular mycorrhizal fungus provides insight into the oldest plant symbiosis.</title>
        <authorList>
            <person name="Tisserant E."/>
            <person name="Malbreil M."/>
            <person name="Kuo A."/>
            <person name="Kohler A."/>
            <person name="Symeonidi A."/>
            <person name="Balestrini R."/>
            <person name="Charron P."/>
            <person name="Duensing N."/>
            <person name="Frei Dit Frey N."/>
            <person name="Gianinazzi-Pearson V."/>
            <person name="Gilbert L.B."/>
            <person name="Handa Y."/>
            <person name="Herr J.R."/>
            <person name="Hijri M."/>
            <person name="Koul R."/>
            <person name="Kawaguchi M."/>
            <person name="Krajinski F."/>
            <person name="Lammers P.J."/>
            <person name="Masclaux F.G."/>
            <person name="Murat C."/>
            <person name="Morin E."/>
            <person name="Ndikumana S."/>
            <person name="Pagni M."/>
            <person name="Petitpierre D."/>
            <person name="Requena N."/>
            <person name="Rosikiewicz P."/>
            <person name="Riley R."/>
            <person name="Saito K."/>
            <person name="San Clemente H."/>
            <person name="Shapiro H."/>
            <person name="van Tuinen D."/>
            <person name="Becard G."/>
            <person name="Bonfante P."/>
            <person name="Paszkowski U."/>
            <person name="Shachar-Hill Y.Y."/>
            <person name="Tuskan G.A."/>
            <person name="Young P.W."/>
            <person name="Sanders I.R."/>
            <person name="Henrissat B."/>
            <person name="Rensing S.A."/>
            <person name="Grigoriev I.V."/>
            <person name="Corradi N."/>
            <person name="Roux C."/>
            <person name="Martin F."/>
        </authorList>
    </citation>
    <scope>NUCLEOTIDE SEQUENCE [LARGE SCALE GENOMIC DNA]</scope>
    <source>
        <strain evidence="2 3">DAOM 197198</strain>
    </source>
</reference>
<keyword evidence="3" id="KW-1185">Reference proteome</keyword>
<feature type="non-terminal residue" evidence="2">
    <location>
        <position position="54"/>
    </location>
</feature>
<sequence>MSIQEHFFKVFVQSDFCLNGFVFVLSSNLQSVNRSYLCQICSYIVLAPIFWYIV</sequence>
<feature type="transmembrane region" description="Helical" evidence="1">
    <location>
        <begin position="36"/>
        <end position="53"/>
    </location>
</feature>
<comment type="caution">
    <text evidence="2">The sequence shown here is derived from an EMBL/GenBank/DDBJ whole genome shotgun (WGS) entry which is preliminary data.</text>
</comment>
<dbReference type="EMBL" id="AUPC02000080">
    <property type="protein sequence ID" value="POG73684.1"/>
    <property type="molecule type" value="Genomic_DNA"/>
</dbReference>
<protein>
    <submittedName>
        <fullName evidence="2">Uncharacterized protein</fullName>
    </submittedName>
</protein>
<keyword evidence="1" id="KW-0812">Transmembrane</keyword>
<reference evidence="2 3" key="2">
    <citation type="journal article" date="2018" name="New Phytol.">
        <title>High intraspecific genome diversity in the model arbuscular mycorrhizal symbiont Rhizophagus irregularis.</title>
        <authorList>
            <person name="Chen E.C.H."/>
            <person name="Morin E."/>
            <person name="Beaudet D."/>
            <person name="Noel J."/>
            <person name="Yildirir G."/>
            <person name="Ndikumana S."/>
            <person name="Charron P."/>
            <person name="St-Onge C."/>
            <person name="Giorgi J."/>
            <person name="Kruger M."/>
            <person name="Marton T."/>
            <person name="Ropars J."/>
            <person name="Grigoriev I.V."/>
            <person name="Hainaut M."/>
            <person name="Henrissat B."/>
            <person name="Roux C."/>
            <person name="Martin F."/>
            <person name="Corradi N."/>
        </authorList>
    </citation>
    <scope>NUCLEOTIDE SEQUENCE [LARGE SCALE GENOMIC DNA]</scope>
    <source>
        <strain evidence="2 3">DAOM 197198</strain>
    </source>
</reference>
<feature type="transmembrane region" description="Helical" evidence="1">
    <location>
        <begin position="6"/>
        <end position="24"/>
    </location>
</feature>
<keyword evidence="1" id="KW-1133">Transmembrane helix</keyword>
<evidence type="ECO:0000256" key="1">
    <source>
        <dbReference type="SAM" id="Phobius"/>
    </source>
</evidence>